<reference evidence="3" key="1">
    <citation type="journal article" date="2020" name="bioRxiv">
        <title>Comparative genomics of Chlamydomonas.</title>
        <authorList>
            <person name="Craig R.J."/>
            <person name="Hasan A.R."/>
            <person name="Ness R.W."/>
            <person name="Keightley P.D."/>
        </authorList>
    </citation>
    <scope>NUCLEOTIDE SEQUENCE</scope>
    <source>
        <strain evidence="3">CCAP 11/70</strain>
    </source>
</reference>
<comment type="caution">
    <text evidence="3">The sequence shown here is derived from an EMBL/GenBank/DDBJ whole genome shotgun (WGS) entry which is preliminary data.</text>
</comment>
<organism evidence="3 4">
    <name type="scientific">Edaphochlamys debaryana</name>
    <dbReference type="NCBI Taxonomy" id="47281"/>
    <lineage>
        <taxon>Eukaryota</taxon>
        <taxon>Viridiplantae</taxon>
        <taxon>Chlorophyta</taxon>
        <taxon>core chlorophytes</taxon>
        <taxon>Chlorophyceae</taxon>
        <taxon>CS clade</taxon>
        <taxon>Chlamydomonadales</taxon>
        <taxon>Chlamydomonadales incertae sedis</taxon>
        <taxon>Edaphochlamys</taxon>
    </lineage>
</organism>
<feature type="compositionally biased region" description="Basic residues" evidence="1">
    <location>
        <begin position="618"/>
        <end position="627"/>
    </location>
</feature>
<accession>A0A836BUC3</accession>
<keyword evidence="2" id="KW-0812">Transmembrane</keyword>
<evidence type="ECO:0000313" key="3">
    <source>
        <dbReference type="EMBL" id="KAG2489265.1"/>
    </source>
</evidence>
<protein>
    <submittedName>
        <fullName evidence="3">Uncharacterized protein</fullName>
    </submittedName>
</protein>
<feature type="transmembrane region" description="Helical" evidence="2">
    <location>
        <begin position="6"/>
        <end position="24"/>
    </location>
</feature>
<name>A0A836BUC3_9CHLO</name>
<dbReference type="Proteomes" id="UP000612055">
    <property type="component" value="Unassembled WGS sequence"/>
</dbReference>
<feature type="compositionally biased region" description="Low complexity" evidence="1">
    <location>
        <begin position="602"/>
        <end position="617"/>
    </location>
</feature>
<dbReference type="EMBL" id="JAEHOE010000075">
    <property type="protein sequence ID" value="KAG2489265.1"/>
    <property type="molecule type" value="Genomic_DNA"/>
</dbReference>
<sequence>MEVVTISLSVLVVVWGVAFLAGMMKGNSARESDEKRKAELGYENSFLASLGFVGGVFGMLTLHVLLIVDLITAAYNGATPSAAESETYVEIVIMFAYCWIIVSAGCASVLILQYYAEALQEHLGTPIRAPTAYPSPPTVSQCRMRRIHGSPVRELWPLALAQCRTGLMGCLLCCGKCRSDDLSGSEVAALRAATVLMEARGSVTMWLQSVPLLTIAVTLHAQGYTSTWSYLKTLGITGAIMAGYLWGQGQHIGRYYSPYRCSPNDREELPPTGPRRHVMVALLMCLALGLLSASMVAAAPAWVHDDGGFVLAYWLAFLGVPLASPLVYPLCRRRCGCPDFNNQLADHVEGAGGGGGGGKGKAEDGAALVQAAVAEVLGNACRLGVAWGLGSGEGGSGQAVRQLPAAVGGGSSSDVEGESKLPRRPTVFWKPHEQEAAVALVGSLSPGQPLARGDLDRLLRELGWPLQGYPRVKARLKVCQLRAAVAHGEDLSELLKPATQRQAFTRTRSNTWEDWCRDAFLAMPGHKGTAEDVCAHLLATPRIASRLDMRPSPYNHRTFPRWRSQVFKALGRLEGLVKTGAKAGGLHVYRYQQPPTAQEACEGAGPQGAEARAGAAQARRKRRRGPD</sequence>
<evidence type="ECO:0000313" key="4">
    <source>
        <dbReference type="Proteomes" id="UP000612055"/>
    </source>
</evidence>
<feature type="region of interest" description="Disordered" evidence="1">
    <location>
        <begin position="597"/>
        <end position="627"/>
    </location>
</feature>
<feature type="transmembrane region" description="Helical" evidence="2">
    <location>
        <begin position="45"/>
        <end position="68"/>
    </location>
</feature>
<keyword evidence="4" id="KW-1185">Reference proteome</keyword>
<dbReference type="OrthoDB" id="546213at2759"/>
<feature type="transmembrane region" description="Helical" evidence="2">
    <location>
        <begin position="278"/>
        <end position="303"/>
    </location>
</feature>
<dbReference type="AlphaFoldDB" id="A0A836BUC3"/>
<feature type="transmembrane region" description="Helical" evidence="2">
    <location>
        <begin position="309"/>
        <end position="328"/>
    </location>
</feature>
<keyword evidence="2" id="KW-0472">Membrane</keyword>
<feature type="transmembrane region" description="Helical" evidence="2">
    <location>
        <begin position="88"/>
        <end position="112"/>
    </location>
</feature>
<evidence type="ECO:0000256" key="2">
    <source>
        <dbReference type="SAM" id="Phobius"/>
    </source>
</evidence>
<gene>
    <name evidence="3" type="ORF">HYH03_012285</name>
</gene>
<proteinExistence type="predicted"/>
<keyword evidence="2" id="KW-1133">Transmembrane helix</keyword>
<evidence type="ECO:0000256" key="1">
    <source>
        <dbReference type="SAM" id="MobiDB-lite"/>
    </source>
</evidence>